<feature type="compositionally biased region" description="Basic and acidic residues" evidence="1">
    <location>
        <begin position="22"/>
        <end position="35"/>
    </location>
</feature>
<sequence length="525" mass="60369">LQSSRISDGSTPYECETSSLANERDDSQLHPQEERKKMKRKKNFCFYCKNTVSKFAEHLVKCHPDKPEGLALKNIEGNRKEKRMKTMSITLPIIKNWNAIYNKTVPEELVIPVKRRHGGKPVSNVVCCYCQGVYRRDKLSVHLKSCDNFFEQSNTSGSEPVPAIKNHSHPIISEYISNIVSKEFVNEILQGIPLDSVNKVALNDPLIMKFASEFHKSRREPASKSYVIRELRDLTRLLMKMKEKESHIISLKDCFNPQYFTTMVNSALDLAGYNTDSGVKVPSIAYRLCQPIKDAAKLFKNDLLTDFYRNSSKTTDRSHVIMIEDFLNILQSDWKVQIGRICTKARKVARVDREEKMALEEDIVCMAAYIEGKYRSVICNFQETKSKSTYDYLTHMLVTHIMLLIRRRPVDFKNAKIKHFQNIDKHDELISMAGGKDLSDEELEACKKFHIFYVPGKNLEIVPMVLTPLMKFTMETLITHRQDVNITCDTLFVLSNGKLIKPNESIKFMTKQVNLKKPAHLTGNG</sequence>
<organism evidence="2">
    <name type="scientific">Graphocephala atropunctata</name>
    <dbReference type="NCBI Taxonomy" id="36148"/>
    <lineage>
        <taxon>Eukaryota</taxon>
        <taxon>Metazoa</taxon>
        <taxon>Ecdysozoa</taxon>
        <taxon>Arthropoda</taxon>
        <taxon>Hexapoda</taxon>
        <taxon>Insecta</taxon>
        <taxon>Pterygota</taxon>
        <taxon>Neoptera</taxon>
        <taxon>Paraneoptera</taxon>
        <taxon>Hemiptera</taxon>
        <taxon>Auchenorrhyncha</taxon>
        <taxon>Membracoidea</taxon>
        <taxon>Cicadellidae</taxon>
        <taxon>Cicadellinae</taxon>
        <taxon>Cicadellini</taxon>
        <taxon>Graphocephala</taxon>
    </lineage>
</organism>
<feature type="region of interest" description="Disordered" evidence="1">
    <location>
        <begin position="1"/>
        <end position="35"/>
    </location>
</feature>
<feature type="non-terminal residue" evidence="2">
    <location>
        <position position="1"/>
    </location>
</feature>
<feature type="non-terminal residue" evidence="2">
    <location>
        <position position="525"/>
    </location>
</feature>
<gene>
    <name evidence="2" type="ORF">g.5138</name>
</gene>
<reference evidence="2" key="1">
    <citation type="submission" date="2015-11" db="EMBL/GenBank/DDBJ databases">
        <title>De novo transcriptome assembly of four potential Pierce s Disease insect vectors from Arizona vineyards.</title>
        <authorList>
            <person name="Tassone E.E."/>
        </authorList>
    </citation>
    <scope>NUCLEOTIDE SEQUENCE</scope>
</reference>
<name>A0A1B6MQQ4_9HEMI</name>
<dbReference type="AlphaFoldDB" id="A0A1B6MQQ4"/>
<evidence type="ECO:0000256" key="1">
    <source>
        <dbReference type="SAM" id="MobiDB-lite"/>
    </source>
</evidence>
<evidence type="ECO:0000313" key="2">
    <source>
        <dbReference type="EMBL" id="JAT38252.1"/>
    </source>
</evidence>
<dbReference type="EMBL" id="GEBQ01001725">
    <property type="protein sequence ID" value="JAT38252.1"/>
    <property type="molecule type" value="Transcribed_RNA"/>
</dbReference>
<proteinExistence type="predicted"/>
<dbReference type="PANTHER" id="PTHR33480:SF1">
    <property type="entry name" value="TYR RECOMBINASE DOMAIN-CONTAINING PROTEIN"/>
    <property type="match status" value="1"/>
</dbReference>
<feature type="compositionally biased region" description="Polar residues" evidence="1">
    <location>
        <begin position="1"/>
        <end position="21"/>
    </location>
</feature>
<accession>A0A1B6MQQ4</accession>
<protein>
    <submittedName>
        <fullName evidence="2">Uncharacterized protein</fullName>
    </submittedName>
</protein>
<dbReference type="PANTHER" id="PTHR33480">
    <property type="entry name" value="SET DOMAIN-CONTAINING PROTEIN-RELATED"/>
    <property type="match status" value="1"/>
</dbReference>